<protein>
    <submittedName>
        <fullName evidence="2">Uncharacterized protein</fullName>
    </submittedName>
</protein>
<feature type="transmembrane region" description="Helical" evidence="1">
    <location>
        <begin position="7"/>
        <end position="26"/>
    </location>
</feature>
<keyword evidence="1" id="KW-0472">Membrane</keyword>
<dbReference type="HOGENOM" id="CLU_2554554_0_0_10"/>
<keyword evidence="1" id="KW-0812">Transmembrane</keyword>
<dbReference type="EMBL" id="CM001403">
    <property type="protein sequence ID" value="EHQ25028.1"/>
    <property type="molecule type" value="Genomic_DNA"/>
</dbReference>
<keyword evidence="1" id="KW-1133">Transmembrane helix</keyword>
<reference evidence="2" key="1">
    <citation type="submission" date="2011-09" db="EMBL/GenBank/DDBJ databases">
        <title>The permanent draft genome of Mucilaginibacter paludis DSM 18603.</title>
        <authorList>
            <consortium name="US DOE Joint Genome Institute (JGI-PGF)"/>
            <person name="Lucas S."/>
            <person name="Han J."/>
            <person name="Lapidus A."/>
            <person name="Bruce D."/>
            <person name="Goodwin L."/>
            <person name="Pitluck S."/>
            <person name="Peters L."/>
            <person name="Kyrpides N."/>
            <person name="Mavromatis K."/>
            <person name="Ivanova N."/>
            <person name="Mikhailova N."/>
            <person name="Held B."/>
            <person name="Detter J.C."/>
            <person name="Tapia R."/>
            <person name="Han C."/>
            <person name="Land M."/>
            <person name="Hauser L."/>
            <person name="Markowitz V."/>
            <person name="Cheng J.-F."/>
            <person name="Hugenholtz P."/>
            <person name="Woyke T."/>
            <person name="Wu D."/>
            <person name="Tindall B."/>
            <person name="Brambilla E."/>
            <person name="Klenk H.-P."/>
            <person name="Eisen J.A."/>
        </authorList>
    </citation>
    <scope>NUCLEOTIDE SEQUENCE [LARGE SCALE GENOMIC DNA]</scope>
    <source>
        <strain evidence="2">DSM 18603</strain>
    </source>
</reference>
<evidence type="ECO:0000256" key="1">
    <source>
        <dbReference type="SAM" id="Phobius"/>
    </source>
</evidence>
<keyword evidence="3" id="KW-1185">Reference proteome</keyword>
<dbReference type="AlphaFoldDB" id="H1YA44"/>
<proteinExistence type="predicted"/>
<feature type="transmembrane region" description="Helical" evidence="1">
    <location>
        <begin position="46"/>
        <end position="69"/>
    </location>
</feature>
<name>H1YA44_9SPHI</name>
<accession>H1YA44</accession>
<evidence type="ECO:0000313" key="2">
    <source>
        <dbReference type="EMBL" id="EHQ25028.1"/>
    </source>
</evidence>
<dbReference type="OrthoDB" id="799906at2"/>
<organism evidence="2 3">
    <name type="scientific">Mucilaginibacter paludis DSM 18603</name>
    <dbReference type="NCBI Taxonomy" id="714943"/>
    <lineage>
        <taxon>Bacteria</taxon>
        <taxon>Pseudomonadati</taxon>
        <taxon>Bacteroidota</taxon>
        <taxon>Sphingobacteriia</taxon>
        <taxon>Sphingobacteriales</taxon>
        <taxon>Sphingobacteriaceae</taxon>
        <taxon>Mucilaginibacter</taxon>
    </lineage>
</organism>
<gene>
    <name evidence="2" type="ORF">Mucpa_0847</name>
</gene>
<dbReference type="RefSeq" id="WP_008504651.1">
    <property type="nucleotide sequence ID" value="NZ_CM001403.1"/>
</dbReference>
<evidence type="ECO:0000313" key="3">
    <source>
        <dbReference type="Proteomes" id="UP000002774"/>
    </source>
</evidence>
<sequence length="82" mass="8896">MKNVSVFMVIVGLLLIIGGLFFYKHVDNAVDSGGSMEITTTPGGAWTVKIPMFAGGVMLLLGCIFYYVAIQKKTNDTAIHRI</sequence>
<dbReference type="Proteomes" id="UP000002774">
    <property type="component" value="Chromosome"/>
</dbReference>